<evidence type="ECO:0000313" key="1">
    <source>
        <dbReference type="EMBL" id="GIH70065.1"/>
    </source>
</evidence>
<proteinExistence type="predicted"/>
<reference evidence="1" key="1">
    <citation type="submission" date="2021-01" db="EMBL/GenBank/DDBJ databases">
        <title>Whole genome shotgun sequence of Sphaerimonospora thailandensis NBRC 107569.</title>
        <authorList>
            <person name="Komaki H."/>
            <person name="Tamura T."/>
        </authorList>
    </citation>
    <scope>NUCLEOTIDE SEQUENCE</scope>
    <source>
        <strain evidence="1">NBRC 107569</strain>
    </source>
</reference>
<dbReference type="EMBL" id="BOOG01000019">
    <property type="protein sequence ID" value="GIH70065.1"/>
    <property type="molecule type" value="Genomic_DNA"/>
</dbReference>
<dbReference type="AlphaFoldDB" id="A0A8J3R8X8"/>
<gene>
    <name evidence="1" type="ORF">Mth01_23180</name>
</gene>
<accession>A0A8J3R8X8</accession>
<name>A0A8J3R8X8_9ACTN</name>
<protein>
    <submittedName>
        <fullName evidence="1">Uncharacterized protein</fullName>
    </submittedName>
</protein>
<organism evidence="1 2">
    <name type="scientific">Sphaerimonospora thailandensis</name>
    <dbReference type="NCBI Taxonomy" id="795644"/>
    <lineage>
        <taxon>Bacteria</taxon>
        <taxon>Bacillati</taxon>
        <taxon>Actinomycetota</taxon>
        <taxon>Actinomycetes</taxon>
        <taxon>Streptosporangiales</taxon>
        <taxon>Streptosporangiaceae</taxon>
        <taxon>Sphaerimonospora</taxon>
    </lineage>
</organism>
<keyword evidence="2" id="KW-1185">Reference proteome</keyword>
<comment type="caution">
    <text evidence="1">The sequence shown here is derived from an EMBL/GenBank/DDBJ whole genome shotgun (WGS) entry which is preliminary data.</text>
</comment>
<evidence type="ECO:0000313" key="2">
    <source>
        <dbReference type="Proteomes" id="UP000610966"/>
    </source>
</evidence>
<sequence>MADIEAHYRDLIERSPHIGEMCLTWCRAPSADQVIQALEVEVLDVTVGDLQGLINESYDDPEEGIVGRFLLLAEEPPWFLAVEYSGDRAFGGT</sequence>
<dbReference type="Proteomes" id="UP000610966">
    <property type="component" value="Unassembled WGS sequence"/>
</dbReference>